<proteinExistence type="predicted"/>
<gene>
    <name evidence="1" type="ORF">SAMN05443551_3026</name>
</gene>
<protein>
    <submittedName>
        <fullName evidence="1">Uncharacterized protein</fullName>
    </submittedName>
</protein>
<reference evidence="1 2" key="1">
    <citation type="submission" date="2016-11" db="EMBL/GenBank/DDBJ databases">
        <authorList>
            <person name="Jaros S."/>
            <person name="Januszkiewicz K."/>
            <person name="Wedrychowicz H."/>
        </authorList>
    </citation>
    <scope>NUCLEOTIDE SEQUENCE [LARGE SCALE GENOMIC DNA]</scope>
    <source>
        <strain evidence="1 2">DSM 29431</strain>
    </source>
</reference>
<name>A0A1M5VR86_9RHOB</name>
<sequence length="307" mass="35082">MILFWRSILLGAVCMWAVTLLLALPDQPSSPEKLDWAPTLAERNQSWTRLCMEVDCNTLPMDFFTIQLEPGMYDTPSERRARLYVPLNELGHPIASGWGHPRKADQFDGNGRLLRRYYAGRRFEVLHLTDELFSELGLGADRRRDLMIEKVIWLGTTKRQNLLGAQLYDRVSSETDLVLDPSAPPTEFLEEYNDHFRRVTHRYKLNGDRITDIQEFLSNRPLVTGRYLYAKCYKATCDVHTLQDRDDRMDMPHIEFHIGGGVELVGVGCATVGLSRDCVTVDSIMQDLANTAAVIDALNNMLIFPVF</sequence>
<organism evidence="1 2">
    <name type="scientific">Marivita hallyeonensis</name>
    <dbReference type="NCBI Taxonomy" id="996342"/>
    <lineage>
        <taxon>Bacteria</taxon>
        <taxon>Pseudomonadati</taxon>
        <taxon>Pseudomonadota</taxon>
        <taxon>Alphaproteobacteria</taxon>
        <taxon>Rhodobacterales</taxon>
        <taxon>Roseobacteraceae</taxon>
        <taxon>Marivita</taxon>
    </lineage>
</organism>
<dbReference type="RefSeq" id="WP_178346908.1">
    <property type="nucleotide sequence ID" value="NZ_FQXC01000004.1"/>
</dbReference>
<accession>A0A1M5VR86</accession>
<dbReference type="EMBL" id="FQXC01000004">
    <property type="protein sequence ID" value="SHH77791.1"/>
    <property type="molecule type" value="Genomic_DNA"/>
</dbReference>
<keyword evidence="2" id="KW-1185">Reference proteome</keyword>
<dbReference type="STRING" id="996342.SAMN05443551_3026"/>
<evidence type="ECO:0000313" key="2">
    <source>
        <dbReference type="Proteomes" id="UP000184221"/>
    </source>
</evidence>
<dbReference type="Proteomes" id="UP000184221">
    <property type="component" value="Unassembled WGS sequence"/>
</dbReference>
<evidence type="ECO:0000313" key="1">
    <source>
        <dbReference type="EMBL" id="SHH77791.1"/>
    </source>
</evidence>
<dbReference type="AlphaFoldDB" id="A0A1M5VR86"/>